<dbReference type="InterPro" id="IPR051601">
    <property type="entry name" value="Serine_prot/Carboxylest_S33"/>
</dbReference>
<dbReference type="HOGENOM" id="CLU_024518_2_1_1"/>
<dbReference type="Gene3D" id="3.40.50.1820">
    <property type="entry name" value="alpha/beta hydrolase"/>
    <property type="match status" value="1"/>
</dbReference>
<keyword evidence="2" id="KW-0378">Hydrolase</keyword>
<accession>N1JE01</accession>
<dbReference type="InterPro" id="IPR029058">
    <property type="entry name" value="AB_hydrolase_fold"/>
</dbReference>
<dbReference type="Proteomes" id="UP000015441">
    <property type="component" value="Unassembled WGS sequence"/>
</dbReference>
<dbReference type="InterPro" id="IPR002410">
    <property type="entry name" value="Peptidase_S33"/>
</dbReference>
<dbReference type="STRING" id="546991.N1JE01"/>
<dbReference type="EMBL" id="CAUH01002182">
    <property type="protein sequence ID" value="CCU76117.1"/>
    <property type="molecule type" value="Genomic_DNA"/>
</dbReference>
<dbReference type="GO" id="GO:0008233">
    <property type="term" value="F:peptidase activity"/>
    <property type="evidence" value="ECO:0007669"/>
    <property type="project" value="InterPro"/>
</dbReference>
<evidence type="ECO:0000256" key="1">
    <source>
        <dbReference type="ARBA" id="ARBA00010088"/>
    </source>
</evidence>
<evidence type="ECO:0000256" key="2">
    <source>
        <dbReference type="ARBA" id="ARBA00022801"/>
    </source>
</evidence>
<dbReference type="OrthoDB" id="1898734at2759"/>
<dbReference type="PANTHER" id="PTHR43248">
    <property type="entry name" value="2-SUCCINYL-6-HYDROXY-2,4-CYCLOHEXADIENE-1-CARBOXYLATE SYNTHASE"/>
    <property type="match status" value="1"/>
</dbReference>
<organism evidence="4 5">
    <name type="scientific">Blumeria graminis f. sp. hordei (strain DH14)</name>
    <name type="common">Barley powdery mildew</name>
    <name type="synonym">Oidium monilioides f. sp. hordei</name>
    <dbReference type="NCBI Taxonomy" id="546991"/>
    <lineage>
        <taxon>Eukaryota</taxon>
        <taxon>Fungi</taxon>
        <taxon>Dikarya</taxon>
        <taxon>Ascomycota</taxon>
        <taxon>Pezizomycotina</taxon>
        <taxon>Leotiomycetes</taxon>
        <taxon>Erysiphales</taxon>
        <taxon>Erysiphaceae</taxon>
        <taxon>Blumeria</taxon>
        <taxon>Blumeria hordei</taxon>
    </lineage>
</organism>
<gene>
    <name evidence="4" type="ORF">BGHDH14_bgh06866</name>
</gene>
<comment type="similarity">
    <text evidence="1">Belongs to the peptidase S33 family.</text>
</comment>
<dbReference type="InParanoid" id="N1JE01"/>
<dbReference type="PRINTS" id="PR00793">
    <property type="entry name" value="PROAMNOPTASE"/>
</dbReference>
<dbReference type="PANTHER" id="PTHR43248:SF2">
    <property type="entry name" value="PROLYL AMINOPEPTIDASE"/>
    <property type="match status" value="1"/>
</dbReference>
<protein>
    <submittedName>
        <fullName evidence="4">Proline iminopeptidase</fullName>
    </submittedName>
</protein>
<reference evidence="4 5" key="1">
    <citation type="journal article" date="2010" name="Science">
        <title>Genome expansion and gene loss in powdery mildew fungi reveal tradeoffs in extreme parasitism.</title>
        <authorList>
            <person name="Spanu P.D."/>
            <person name="Abbott J.C."/>
            <person name="Amselem J."/>
            <person name="Burgis T.A."/>
            <person name="Soanes D.M."/>
            <person name="Stueber K."/>
            <person name="Ver Loren van Themaat E."/>
            <person name="Brown J.K.M."/>
            <person name="Butcher S.A."/>
            <person name="Gurr S.J."/>
            <person name="Lebrun M.-H."/>
            <person name="Ridout C.J."/>
            <person name="Schulze-Lefert P."/>
            <person name="Talbot N.J."/>
            <person name="Ahmadinejad N."/>
            <person name="Ametz C."/>
            <person name="Barton G.R."/>
            <person name="Benjdia M."/>
            <person name="Bidzinski P."/>
            <person name="Bindschedler L.V."/>
            <person name="Both M."/>
            <person name="Brewer M.T."/>
            <person name="Cadle-Davidson L."/>
            <person name="Cadle-Davidson M.M."/>
            <person name="Collemare J."/>
            <person name="Cramer R."/>
            <person name="Frenkel O."/>
            <person name="Godfrey D."/>
            <person name="Harriman J."/>
            <person name="Hoede C."/>
            <person name="King B.C."/>
            <person name="Klages S."/>
            <person name="Kleemann J."/>
            <person name="Knoll D."/>
            <person name="Koti P.S."/>
            <person name="Kreplak J."/>
            <person name="Lopez-Ruiz F.J."/>
            <person name="Lu X."/>
            <person name="Maekawa T."/>
            <person name="Mahanil S."/>
            <person name="Micali C."/>
            <person name="Milgroom M.G."/>
            <person name="Montana G."/>
            <person name="Noir S."/>
            <person name="O'Connell R.J."/>
            <person name="Oberhaensli S."/>
            <person name="Parlange F."/>
            <person name="Pedersen C."/>
            <person name="Quesneville H."/>
            <person name="Reinhardt R."/>
            <person name="Rott M."/>
            <person name="Sacristan S."/>
            <person name="Schmidt S.M."/>
            <person name="Schoen M."/>
            <person name="Skamnioti P."/>
            <person name="Sommer H."/>
            <person name="Stephens A."/>
            <person name="Takahara H."/>
            <person name="Thordal-Christensen H."/>
            <person name="Vigouroux M."/>
            <person name="Wessling R."/>
            <person name="Wicker T."/>
            <person name="Panstruga R."/>
        </authorList>
    </citation>
    <scope>NUCLEOTIDE SEQUENCE [LARGE SCALE GENOMIC DNA]</scope>
    <source>
        <strain evidence="4">DH14</strain>
    </source>
</reference>
<dbReference type="SUPFAM" id="SSF53474">
    <property type="entry name" value="alpha/beta-Hydrolases"/>
    <property type="match status" value="1"/>
</dbReference>
<evidence type="ECO:0000313" key="5">
    <source>
        <dbReference type="Proteomes" id="UP000015441"/>
    </source>
</evidence>
<proteinExistence type="inferred from homology"/>
<sequence>MSFARLIETKTHLIAGKLQVTELLFQVPIDYTNPDLGSIQLFARSATKYEKPAKLATEEENQKSLQKPWLVYLQGGPGYGCPAPQNSNITSAILEKGYQMLYLDQRGTGQSNPITVESLLLRGNTQEQFDYLKHFRADNIVRDCEAVRKVLTKNYPMELEKWSLLGQSFGGFCAFTYLSKYPGGLREAFITGGIPPIGYSPDDVYQATYKKLIERNKIYYEKYPEDVPVVNEVVTHIKSLKGINLPSGIKLTVRLFLTLGRNFGFHGGLDSVHNIVLRAKTDIAQTGSISRPTLSVIEGALSFENNVLYAILHEAIYCERLASNWAADRVGKKLEEFEWLSRWPKPMSNTQDAAIYFSGEMIYPFLFDVSPDLKMISDLAEKIASYSDWPELYDKFQLSRNEVPIYAATFIDDMYVDFNLTQRTVQSVKNCKQFITNSMYHNAISSKTTDIMKELFALRDDTID</sequence>
<dbReference type="GO" id="GO:0006508">
    <property type="term" value="P:proteolysis"/>
    <property type="evidence" value="ECO:0007669"/>
    <property type="project" value="InterPro"/>
</dbReference>
<dbReference type="InterPro" id="IPR000073">
    <property type="entry name" value="AB_hydrolase_1"/>
</dbReference>
<dbReference type="eggNOG" id="ENOG502QSNW">
    <property type="taxonomic scope" value="Eukaryota"/>
</dbReference>
<keyword evidence="5" id="KW-1185">Reference proteome</keyword>
<evidence type="ECO:0000313" key="4">
    <source>
        <dbReference type="EMBL" id="CCU76117.1"/>
    </source>
</evidence>
<feature type="domain" description="AB hydrolase-1" evidence="3">
    <location>
        <begin position="68"/>
        <end position="199"/>
    </location>
</feature>
<evidence type="ECO:0000259" key="3">
    <source>
        <dbReference type="Pfam" id="PF00561"/>
    </source>
</evidence>
<dbReference type="AlphaFoldDB" id="N1JE01"/>
<dbReference type="Pfam" id="PF00561">
    <property type="entry name" value="Abhydrolase_1"/>
    <property type="match status" value="1"/>
</dbReference>
<comment type="caution">
    <text evidence="4">The sequence shown here is derived from an EMBL/GenBank/DDBJ whole genome shotgun (WGS) entry which is preliminary data.</text>
</comment>
<name>N1JE01_BLUG1</name>